<dbReference type="Pfam" id="PF00782">
    <property type="entry name" value="DSPc"/>
    <property type="match status" value="1"/>
</dbReference>
<evidence type="ECO:0000256" key="2">
    <source>
        <dbReference type="ARBA" id="ARBA00022801"/>
    </source>
</evidence>
<protein>
    <submittedName>
        <fullName evidence="6">Dual specificity protein phosphatase 14</fullName>
    </submittedName>
</protein>
<dbReference type="CDD" id="cd14514">
    <property type="entry name" value="DUSP14-like"/>
    <property type="match status" value="1"/>
</dbReference>
<proteinExistence type="inferred from homology"/>
<dbReference type="InterPro" id="IPR052103">
    <property type="entry name" value="Dual_spec_Phospatases"/>
</dbReference>
<dbReference type="InterPro" id="IPR000387">
    <property type="entry name" value="Tyr_Pase_dom"/>
</dbReference>
<dbReference type="PROSITE" id="PS50054">
    <property type="entry name" value="TYR_PHOSPHATASE_DUAL"/>
    <property type="match status" value="1"/>
</dbReference>
<evidence type="ECO:0000256" key="3">
    <source>
        <dbReference type="ARBA" id="ARBA00022912"/>
    </source>
</evidence>
<dbReference type="OMA" id="VYICGAH"/>
<evidence type="ECO:0000313" key="6">
    <source>
        <dbReference type="EMBL" id="KFM57122.1"/>
    </source>
</evidence>
<evidence type="ECO:0000256" key="1">
    <source>
        <dbReference type="ARBA" id="ARBA00008601"/>
    </source>
</evidence>
<dbReference type="InterPro" id="IPR029021">
    <property type="entry name" value="Prot-tyrosine_phosphatase-like"/>
</dbReference>
<dbReference type="SUPFAM" id="SSF52799">
    <property type="entry name" value="(Phosphotyrosine protein) phosphatases II"/>
    <property type="match status" value="1"/>
</dbReference>
<reference evidence="6 7" key="1">
    <citation type="submission" date="2013-11" db="EMBL/GenBank/DDBJ databases">
        <title>Genome sequencing of Stegodyphus mimosarum.</title>
        <authorList>
            <person name="Bechsgaard J."/>
        </authorList>
    </citation>
    <scope>NUCLEOTIDE SEQUENCE [LARGE SCALE GENOMIC DNA]</scope>
</reference>
<dbReference type="EMBL" id="KK112237">
    <property type="protein sequence ID" value="KFM57122.1"/>
    <property type="molecule type" value="Genomic_DNA"/>
</dbReference>
<dbReference type="GO" id="GO:0004721">
    <property type="term" value="F:phosphoprotein phosphatase activity"/>
    <property type="evidence" value="ECO:0007669"/>
    <property type="project" value="UniProtKB-KW"/>
</dbReference>
<dbReference type="Gene3D" id="3.90.190.10">
    <property type="entry name" value="Protein tyrosine phosphatase superfamily"/>
    <property type="match status" value="1"/>
</dbReference>
<sequence length="193" mass="22022">MLCELNEVNDHLYIGSGRSVTNSSLSLKGITCVINCSLLSPSYNVKTVKYIPIMVEDNERENIACYFDDVANIIHDEHVAGGKTLVYCVAGISRSATLCIAYLMRFGNMTLRNAFRYLRSRRQMVRPNNGFFKQLIDYERRLYSQTSVQMVRVPNADSSDCVVPDVFYEVCKGIVWLKSCKNLLKKDRSYLLC</sequence>
<dbReference type="SMART" id="SM00195">
    <property type="entry name" value="DSPc"/>
    <property type="match status" value="1"/>
</dbReference>
<dbReference type="PROSITE" id="PS50056">
    <property type="entry name" value="TYR_PHOSPHATASE_2"/>
    <property type="match status" value="1"/>
</dbReference>
<keyword evidence="2" id="KW-0378">Hydrolase</keyword>
<dbReference type="PANTHER" id="PTHR45961:SF6">
    <property type="entry name" value="IP21249P"/>
    <property type="match status" value="1"/>
</dbReference>
<evidence type="ECO:0000259" key="5">
    <source>
        <dbReference type="PROSITE" id="PS50056"/>
    </source>
</evidence>
<feature type="domain" description="Tyrosine-protein phosphatase" evidence="4">
    <location>
        <begin position="4"/>
        <end position="144"/>
    </location>
</feature>
<dbReference type="PANTHER" id="PTHR45961">
    <property type="entry name" value="IP21249P"/>
    <property type="match status" value="1"/>
</dbReference>
<accession>A0A087SW83</accession>
<evidence type="ECO:0000313" key="7">
    <source>
        <dbReference type="Proteomes" id="UP000054359"/>
    </source>
</evidence>
<keyword evidence="7" id="KW-1185">Reference proteome</keyword>
<evidence type="ECO:0000259" key="4">
    <source>
        <dbReference type="PROSITE" id="PS50054"/>
    </source>
</evidence>
<dbReference type="InterPro" id="IPR020422">
    <property type="entry name" value="TYR_PHOSPHATASE_DUAL_dom"/>
</dbReference>
<feature type="non-terminal residue" evidence="6">
    <location>
        <position position="193"/>
    </location>
</feature>
<keyword evidence="3" id="KW-0904">Protein phosphatase</keyword>
<dbReference type="InterPro" id="IPR000340">
    <property type="entry name" value="Dual-sp_phosphatase_cat-dom"/>
</dbReference>
<gene>
    <name evidence="6" type="ORF">X975_17323</name>
</gene>
<dbReference type="GO" id="GO:0005737">
    <property type="term" value="C:cytoplasm"/>
    <property type="evidence" value="ECO:0007669"/>
    <property type="project" value="TreeGrafter"/>
</dbReference>
<comment type="similarity">
    <text evidence="1">Belongs to the protein-tyrosine phosphatase family. Non-receptor class dual specificity subfamily.</text>
</comment>
<dbReference type="STRING" id="407821.A0A087SW83"/>
<dbReference type="OrthoDB" id="285418at2759"/>
<organism evidence="6 7">
    <name type="scientific">Stegodyphus mimosarum</name>
    <name type="common">African social velvet spider</name>
    <dbReference type="NCBI Taxonomy" id="407821"/>
    <lineage>
        <taxon>Eukaryota</taxon>
        <taxon>Metazoa</taxon>
        <taxon>Ecdysozoa</taxon>
        <taxon>Arthropoda</taxon>
        <taxon>Chelicerata</taxon>
        <taxon>Arachnida</taxon>
        <taxon>Araneae</taxon>
        <taxon>Araneomorphae</taxon>
        <taxon>Entelegynae</taxon>
        <taxon>Eresoidea</taxon>
        <taxon>Eresidae</taxon>
        <taxon>Stegodyphus</taxon>
    </lineage>
</organism>
<dbReference type="AlphaFoldDB" id="A0A087SW83"/>
<dbReference type="Proteomes" id="UP000054359">
    <property type="component" value="Unassembled WGS sequence"/>
</dbReference>
<name>A0A087SW83_STEMI</name>
<feature type="domain" description="Tyrosine specific protein phosphatases" evidence="5">
    <location>
        <begin position="65"/>
        <end position="122"/>
    </location>
</feature>